<dbReference type="SUPFAM" id="SSF56300">
    <property type="entry name" value="Metallo-dependent phosphatases"/>
    <property type="match status" value="1"/>
</dbReference>
<reference evidence="3 4" key="1">
    <citation type="journal article" date="2016" name="Genome Announc.">
        <title>Complete genome sequence of the hyperthermophilic and piezophilic archaeon Thermococcus barophilus Ch5, capable of growth at the expense of hydrogenogenesis from carbon monoxide and formate.</title>
        <authorList>
            <person name="Oger P."/>
            <person name="Sokolova T.G."/>
            <person name="Kozhevnikova D.A."/>
            <person name="Taranov E.A."/>
            <person name="Vannier P."/>
            <person name="Lee H.S."/>
            <person name="Kwon K.K."/>
            <person name="Kang S.G."/>
            <person name="Lee J.H."/>
            <person name="Bonch-Osmolovskaya E.A."/>
            <person name="Lebedinsky A.V."/>
        </authorList>
    </citation>
    <scope>NUCLEOTIDE SEQUENCE [LARGE SCALE GENOMIC DNA]</scope>
    <source>
        <strain evidence="4">Ch5</strain>
    </source>
</reference>
<gene>
    <name evidence="3" type="ORF">TBCH5v1_2203</name>
</gene>
<dbReference type="RefSeq" id="WP_056934552.1">
    <property type="nucleotide sequence ID" value="NZ_CP013050.1"/>
</dbReference>
<dbReference type="InterPro" id="IPR051918">
    <property type="entry name" value="STPP_CPPED1"/>
</dbReference>
<feature type="domain" description="Calcineurin-like phosphoesterase" evidence="1">
    <location>
        <begin position="31"/>
        <end position="241"/>
    </location>
</feature>
<sequence>MKKVLGMLVAVVLLLGIVPTFVLAEDTNETIKIVQVTDIHYTPNLTECNKVFGHCIINPADVLRQLTAEIEKVHPDLVIVTGDIAGLGDKYPVEEVEQWYKSFKELFVDPLEKNGIKVYLVPGNHDNVGIKYYKEIPENLKNLVGLGLYRKFFGKDYYSFDYKGYHFIALNPKELPPTYRDVELPEEQVAWLKYDLKKNKDKPIIIFYHQPLGAWIDPNQLLDIIKGYNVVALLAGHTHDYTVNYYNGIPEFQAGAVCGSWWRGPTPDYNPRGYMIYIIHGKDIKAFYKGIGINEQINLIEPKDVVVYYPMLRIQVYSKAPLKAIQYTLDNRPFKNMTIQKVYTWYEANAKVETPETGYHWLKVKVITENGSFSKKWLIKVSQEKLMPLSEVYAHFDNFLGRFVTVEGVVTARFVNGKLPVIEDKLRGIPVWAGDVKANVDFEVGRMVRLRGMVQYFRTMPELKLMHPCDAEYITKTPRKISIHDIPQYLGNLVIVERLKVTKVGKSWFIAEDETGEDLFVYTGFKPSVKVGQRVAVEGIAWRFDGKYEVCPRGKNDIYTYRKGDTNLDMRLDYKDIAELAKAIVLGIYNPWYDLNSDGKLDFNDLKEEIALVQGVHSWI</sequence>
<evidence type="ECO:0000313" key="3">
    <source>
        <dbReference type="EMBL" id="ALM76102.1"/>
    </source>
</evidence>
<evidence type="ECO:0000259" key="2">
    <source>
        <dbReference type="Pfam" id="PF16370"/>
    </source>
</evidence>
<name>A0A0S1XE75_THEBA</name>
<dbReference type="STRING" id="55802.TBCH5v1_2203"/>
<evidence type="ECO:0000313" key="4">
    <source>
        <dbReference type="Proteomes" id="UP000066042"/>
    </source>
</evidence>
<protein>
    <submittedName>
        <fullName evidence="3">Putative Metallophosphoesterase</fullName>
    </submittedName>
</protein>
<proteinExistence type="predicted"/>
<dbReference type="Pfam" id="PF00149">
    <property type="entry name" value="Metallophos"/>
    <property type="match status" value="1"/>
</dbReference>
<evidence type="ECO:0000259" key="1">
    <source>
        <dbReference type="Pfam" id="PF00149"/>
    </source>
</evidence>
<dbReference type="EMBL" id="CP013050">
    <property type="protein sequence ID" value="ALM76102.1"/>
    <property type="molecule type" value="Genomic_DNA"/>
</dbReference>
<accession>A0A0S1XE75</accession>
<dbReference type="PATRIC" id="fig|55802.8.peg.2186"/>
<dbReference type="InterPro" id="IPR032288">
    <property type="entry name" value="Metallophos_C"/>
</dbReference>
<dbReference type="PANTHER" id="PTHR43143">
    <property type="entry name" value="METALLOPHOSPHOESTERASE, CALCINEURIN SUPERFAMILY"/>
    <property type="match status" value="1"/>
</dbReference>
<dbReference type="GeneID" id="26137424"/>
<dbReference type="InterPro" id="IPR004843">
    <property type="entry name" value="Calcineurin-like_PHP"/>
</dbReference>
<dbReference type="GO" id="GO:0016787">
    <property type="term" value="F:hydrolase activity"/>
    <property type="evidence" value="ECO:0007669"/>
    <property type="project" value="InterPro"/>
</dbReference>
<organism evidence="3 4">
    <name type="scientific">Thermococcus barophilus</name>
    <dbReference type="NCBI Taxonomy" id="55802"/>
    <lineage>
        <taxon>Archaea</taxon>
        <taxon>Methanobacteriati</taxon>
        <taxon>Methanobacteriota</taxon>
        <taxon>Thermococci</taxon>
        <taxon>Thermococcales</taxon>
        <taxon>Thermococcaceae</taxon>
        <taxon>Thermococcus</taxon>
    </lineage>
</organism>
<dbReference type="Proteomes" id="UP000066042">
    <property type="component" value="Chromosome"/>
</dbReference>
<dbReference type="PANTHER" id="PTHR43143:SF1">
    <property type="entry name" value="SERINE_THREONINE-PROTEIN PHOSPHATASE CPPED1"/>
    <property type="match status" value="1"/>
</dbReference>
<dbReference type="Pfam" id="PF16370">
    <property type="entry name" value="MetallophosC"/>
    <property type="match status" value="1"/>
</dbReference>
<dbReference type="PROSITE" id="PS00018">
    <property type="entry name" value="EF_HAND_1"/>
    <property type="match status" value="1"/>
</dbReference>
<feature type="domain" description="Calcineurin-like phosphoesterase C-terminal" evidence="2">
    <location>
        <begin position="251"/>
        <end position="345"/>
    </location>
</feature>
<dbReference type="Gene3D" id="3.60.21.10">
    <property type="match status" value="1"/>
</dbReference>
<dbReference type="InterPro" id="IPR018247">
    <property type="entry name" value="EF_Hand_1_Ca_BS"/>
</dbReference>
<dbReference type="AlphaFoldDB" id="A0A0S1XE75"/>
<dbReference type="InterPro" id="IPR029052">
    <property type="entry name" value="Metallo-depent_PP-like"/>
</dbReference>